<dbReference type="RefSeq" id="WP_141412698.1">
    <property type="nucleotide sequence ID" value="NZ_AP019735.1"/>
</dbReference>
<dbReference type="OrthoDB" id="5348456at2"/>
<organism evidence="1 2">
    <name type="scientific">Alistipes communis</name>
    <dbReference type="NCBI Taxonomy" id="2585118"/>
    <lineage>
        <taxon>Bacteria</taxon>
        <taxon>Pseudomonadati</taxon>
        <taxon>Bacteroidota</taxon>
        <taxon>Bacteroidia</taxon>
        <taxon>Bacteroidales</taxon>
        <taxon>Rikenellaceae</taxon>
        <taxon>Alistipes</taxon>
    </lineage>
</organism>
<name>A0A4Y1WSY8_9BACT</name>
<dbReference type="SUPFAM" id="SSF52833">
    <property type="entry name" value="Thioredoxin-like"/>
    <property type="match status" value="1"/>
</dbReference>
<dbReference type="AlphaFoldDB" id="A0A4Y1WSY8"/>
<dbReference type="PROSITE" id="PS51354">
    <property type="entry name" value="GLUTAREDOXIN_2"/>
    <property type="match status" value="1"/>
</dbReference>
<keyword evidence="2" id="KW-1185">Reference proteome</keyword>
<dbReference type="InterPro" id="IPR036249">
    <property type="entry name" value="Thioredoxin-like_sf"/>
</dbReference>
<reference evidence="2" key="1">
    <citation type="submission" date="2019-06" db="EMBL/GenBank/DDBJ databases">
        <title>Alistipes onderdonkii subsp. vulgaris subsp. nov., Alistipes dispar sp. nov. and Alistipes communis sp. nov., isolated from human faeces, and creation of Alistipes onderdonkii subsp. onderdonkii subsp. nov.</title>
        <authorList>
            <person name="Sakamoto M."/>
            <person name="Ikeyama N."/>
            <person name="Ogata Y."/>
            <person name="Suda W."/>
            <person name="Iino T."/>
            <person name="Hattori M."/>
            <person name="Ohkuma M."/>
        </authorList>
    </citation>
    <scope>NUCLEOTIDE SEQUENCE [LARGE SCALE GENOMIC DNA]</scope>
    <source>
        <strain evidence="2">5CBH24</strain>
    </source>
</reference>
<proteinExistence type="predicted"/>
<protein>
    <submittedName>
        <fullName evidence="1">Uncharacterized protein</fullName>
    </submittedName>
</protein>
<dbReference type="PROSITE" id="PS00195">
    <property type="entry name" value="GLUTAREDOXIN_1"/>
    <property type="match status" value="1"/>
</dbReference>
<dbReference type="Proteomes" id="UP000318946">
    <property type="component" value="Chromosome"/>
</dbReference>
<dbReference type="Gene3D" id="3.40.30.10">
    <property type="entry name" value="Glutaredoxin"/>
    <property type="match status" value="1"/>
</dbReference>
<gene>
    <name evidence="1" type="ORF">A5CBH24_14930</name>
</gene>
<dbReference type="GeneID" id="78342218"/>
<sequence>MKPVKLFYLKNCPFCRKALRYIDEAKAAHPELAAVGIELIEESEQPAVADGYDYYYVPTFYVDGVKVHEGGIYPDEVEAILRKAMK</sequence>
<dbReference type="CDD" id="cd01659">
    <property type="entry name" value="TRX_superfamily"/>
    <property type="match status" value="1"/>
</dbReference>
<evidence type="ECO:0000313" key="1">
    <source>
        <dbReference type="EMBL" id="BBL04180.1"/>
    </source>
</evidence>
<accession>A0A4Y1WSY8</accession>
<evidence type="ECO:0000313" key="2">
    <source>
        <dbReference type="Proteomes" id="UP000318946"/>
    </source>
</evidence>
<dbReference type="InterPro" id="IPR011767">
    <property type="entry name" value="GLR_AS"/>
</dbReference>
<dbReference type="KEGG" id="acou:A5CBH24_14930"/>
<dbReference type="EMBL" id="AP019735">
    <property type="protein sequence ID" value="BBL04180.1"/>
    <property type="molecule type" value="Genomic_DNA"/>
</dbReference>